<dbReference type="InterPro" id="IPR023214">
    <property type="entry name" value="HAD_sf"/>
</dbReference>
<dbReference type="Gene3D" id="1.10.260.80">
    <property type="match status" value="1"/>
</dbReference>
<dbReference type="RefSeq" id="WP_086901145.1">
    <property type="nucleotide sequence ID" value="NZ_CP021358.1"/>
</dbReference>
<proteinExistence type="predicted"/>
<dbReference type="SUPFAM" id="SSF56784">
    <property type="entry name" value="HAD-like"/>
    <property type="match status" value="1"/>
</dbReference>
<dbReference type="GO" id="GO:0016787">
    <property type="term" value="F:hydrolase activity"/>
    <property type="evidence" value="ECO:0007669"/>
    <property type="project" value="UniProtKB-KW"/>
</dbReference>
<dbReference type="NCBIfam" id="TIGR01549">
    <property type="entry name" value="HAD-SF-IA-v1"/>
    <property type="match status" value="1"/>
</dbReference>
<dbReference type="SFLD" id="SFLDS00003">
    <property type="entry name" value="Haloacid_Dehalogenase"/>
    <property type="match status" value="1"/>
</dbReference>
<dbReference type="SFLD" id="SFLDG01129">
    <property type="entry name" value="C1.5:_HAD__Beta-PGM__Phosphata"/>
    <property type="match status" value="1"/>
</dbReference>
<keyword evidence="1" id="KW-0378">Hydrolase</keyword>
<reference evidence="1 2" key="1">
    <citation type="submission" date="2017-05" db="EMBL/GenBank/DDBJ databases">
        <authorList>
            <person name="Song R."/>
            <person name="Chenine A.L."/>
            <person name="Ruprecht R.M."/>
        </authorList>
    </citation>
    <scope>NUCLEOTIDE SEQUENCE [LARGE SCALE GENOMIC DNA]</scope>
    <source>
        <strain evidence="1">SW32</strain>
    </source>
</reference>
<accession>A0A240USB9</accession>
<dbReference type="PANTHER" id="PTHR43885">
    <property type="entry name" value="HALOACID DEHALOGENASE-LIKE HYDROLASE"/>
    <property type="match status" value="1"/>
</dbReference>
<name>A0A240USB9_9GAMM</name>
<dbReference type="KEGG" id="kma:B9H00_13835"/>
<dbReference type="Pfam" id="PF00702">
    <property type="entry name" value="Hydrolase"/>
    <property type="match status" value="1"/>
</dbReference>
<dbReference type="NCBIfam" id="TIGR01509">
    <property type="entry name" value="HAD-SF-IA-v3"/>
    <property type="match status" value="1"/>
</dbReference>
<dbReference type="PANTHER" id="PTHR43885:SF1">
    <property type="entry name" value="SUPERFAMILY HYDROLASE, PUTATIVE (AFU_ORTHOLOGUE AFUA_4G13290)-RELATED"/>
    <property type="match status" value="1"/>
</dbReference>
<dbReference type="Proteomes" id="UP000194457">
    <property type="component" value="Chromosome"/>
</dbReference>
<gene>
    <name evidence="1" type="ORF">B9H00_13835</name>
</gene>
<dbReference type="Gene3D" id="3.40.50.1000">
    <property type="entry name" value="HAD superfamily/HAD-like"/>
    <property type="match status" value="1"/>
</dbReference>
<dbReference type="InterPro" id="IPR036412">
    <property type="entry name" value="HAD-like_sf"/>
</dbReference>
<protein>
    <submittedName>
        <fullName evidence="1">HAD family hydrolase</fullName>
    </submittedName>
</protein>
<keyword evidence="2" id="KW-1185">Reference proteome</keyword>
<dbReference type="AlphaFoldDB" id="A0A240USB9"/>
<sequence>MTIASLNDCRHWVFDMDGTLTVGIHDFAFIRRELGVPDDSGILEHLESLPEAQRRASHDWLMEHERELAARSTPADGAMALIRELCERDVRLGILTRNARELAHITLEVIGLTQCFEHADVLGREDASPKPHPEGLEHFIRRWGVAPDDIVMVGDSPLDMQCGRAAGTRTVLVNVPENSCPEATDHHLADCHALLAALRGS</sequence>
<dbReference type="InterPro" id="IPR006439">
    <property type="entry name" value="HAD-SF_hydro_IA"/>
</dbReference>
<organism evidence="1 2">
    <name type="scientific">Kushneria marisflavi</name>
    <dbReference type="NCBI Taxonomy" id="157779"/>
    <lineage>
        <taxon>Bacteria</taxon>
        <taxon>Pseudomonadati</taxon>
        <taxon>Pseudomonadota</taxon>
        <taxon>Gammaproteobacteria</taxon>
        <taxon>Oceanospirillales</taxon>
        <taxon>Halomonadaceae</taxon>
        <taxon>Kushneria</taxon>
    </lineage>
</organism>
<dbReference type="EMBL" id="CP021358">
    <property type="protein sequence ID" value="ART64005.1"/>
    <property type="molecule type" value="Genomic_DNA"/>
</dbReference>
<dbReference type="OrthoDB" id="5623813at2"/>
<evidence type="ECO:0000313" key="1">
    <source>
        <dbReference type="EMBL" id="ART64005.1"/>
    </source>
</evidence>
<evidence type="ECO:0000313" key="2">
    <source>
        <dbReference type="Proteomes" id="UP000194457"/>
    </source>
</evidence>